<dbReference type="Proteomes" id="UP000199585">
    <property type="component" value="Unassembled WGS sequence"/>
</dbReference>
<evidence type="ECO:0000313" key="2">
    <source>
        <dbReference type="EMBL" id="SEM62964.1"/>
    </source>
</evidence>
<evidence type="ECO:0000256" key="1">
    <source>
        <dbReference type="SAM" id="Phobius"/>
    </source>
</evidence>
<dbReference type="Gene3D" id="1.20.5.920">
    <property type="entry name" value="rhodobacter sphaeroides pufx membrane protein"/>
    <property type="match status" value="1"/>
</dbReference>
<keyword evidence="3" id="KW-1185">Reference proteome</keyword>
<dbReference type="OrthoDB" id="7691147at2"/>
<sequence length="79" mass="8236">MTDKINILGATEKARLTGDVTILMLKGAGYAAIVVLGIWLTIAVIAAIGRALPEESKQAPDPTPLSFLDTTFVGPIVSV</sequence>
<keyword evidence="1" id="KW-0472">Membrane</keyword>
<reference evidence="2 3" key="1">
    <citation type="submission" date="2016-10" db="EMBL/GenBank/DDBJ databases">
        <authorList>
            <person name="de Groot N.N."/>
        </authorList>
    </citation>
    <scope>NUCLEOTIDE SEQUENCE [LARGE SCALE GENOMIC DNA]</scope>
    <source>
        <strain evidence="2 3">DSM 16213</strain>
    </source>
</reference>
<accession>A0A1H7ZZ23</accession>
<dbReference type="EMBL" id="FOCI01000002">
    <property type="protein sequence ID" value="SEM62964.1"/>
    <property type="molecule type" value="Genomic_DNA"/>
</dbReference>
<proteinExistence type="predicted"/>
<dbReference type="Pfam" id="PF11511">
    <property type="entry name" value="RhodobacterPufX"/>
    <property type="match status" value="1"/>
</dbReference>
<organism evidence="2 3">
    <name type="scientific">Loktanella fryxellensis</name>
    <dbReference type="NCBI Taxonomy" id="245187"/>
    <lineage>
        <taxon>Bacteria</taxon>
        <taxon>Pseudomonadati</taxon>
        <taxon>Pseudomonadota</taxon>
        <taxon>Alphaproteobacteria</taxon>
        <taxon>Rhodobacterales</taxon>
        <taxon>Roseobacteraceae</taxon>
        <taxon>Loktanella</taxon>
    </lineage>
</organism>
<protein>
    <submittedName>
        <fullName evidence="2">Intrinsic membrane protein PufX</fullName>
    </submittedName>
</protein>
<keyword evidence="1" id="KW-1133">Transmembrane helix</keyword>
<evidence type="ECO:0000313" key="3">
    <source>
        <dbReference type="Proteomes" id="UP000199585"/>
    </source>
</evidence>
<keyword evidence="1" id="KW-0812">Transmembrane</keyword>
<name>A0A1H7ZZ23_9RHOB</name>
<dbReference type="AlphaFoldDB" id="A0A1H7ZZ23"/>
<dbReference type="RefSeq" id="WP_089898662.1">
    <property type="nucleotide sequence ID" value="NZ_FOCI01000002.1"/>
</dbReference>
<feature type="transmembrane region" description="Helical" evidence="1">
    <location>
        <begin position="28"/>
        <end position="48"/>
    </location>
</feature>
<dbReference type="InterPro" id="IPR020169">
    <property type="entry name" value="Intrinsic_membrane_PufX"/>
</dbReference>
<gene>
    <name evidence="2" type="ORF">SAMN04488003_102176</name>
</gene>
<dbReference type="STRING" id="245187.SAMN04488003_102176"/>